<name>A0A197JP11_9FUNG</name>
<dbReference type="Proteomes" id="UP000078512">
    <property type="component" value="Unassembled WGS sequence"/>
</dbReference>
<organism evidence="2 3">
    <name type="scientific">Linnemannia elongata AG-77</name>
    <dbReference type="NCBI Taxonomy" id="1314771"/>
    <lineage>
        <taxon>Eukaryota</taxon>
        <taxon>Fungi</taxon>
        <taxon>Fungi incertae sedis</taxon>
        <taxon>Mucoromycota</taxon>
        <taxon>Mortierellomycotina</taxon>
        <taxon>Mortierellomycetes</taxon>
        <taxon>Mortierellales</taxon>
        <taxon>Mortierellaceae</taxon>
        <taxon>Linnemannia</taxon>
    </lineage>
</organism>
<dbReference type="AlphaFoldDB" id="A0A197JP11"/>
<keyword evidence="3" id="KW-1185">Reference proteome</keyword>
<proteinExistence type="predicted"/>
<evidence type="ECO:0000313" key="3">
    <source>
        <dbReference type="Proteomes" id="UP000078512"/>
    </source>
</evidence>
<dbReference type="EMBL" id="KV442069">
    <property type="protein sequence ID" value="OAQ26221.1"/>
    <property type="molecule type" value="Genomic_DNA"/>
</dbReference>
<sequence length="185" mass="20546">MMRWGGRRKNEEEGNPIGTEVETDNHVHPTPQQANPFPLSRLFVSLPSLYSASSTSTFTSLSFFLPTLLSFSHFQPYTLPFIPPQPQPPSTTPFFSLFPFIHSPRTIPYPSDPFTYTHAPDSLLLTLLSPSLSLHFLSSLLALTFTYPPPSPPYFLPLPLPSHYRPAGVNTSAIQSGSLSLSLSW</sequence>
<evidence type="ECO:0000256" key="1">
    <source>
        <dbReference type="SAM" id="MobiDB-lite"/>
    </source>
</evidence>
<gene>
    <name evidence="2" type="ORF">K457DRAFT_1555517</name>
</gene>
<accession>A0A197JP11</accession>
<reference evidence="2 3" key="1">
    <citation type="submission" date="2016-05" db="EMBL/GenBank/DDBJ databases">
        <title>Genome sequencing reveals origins of a unique bacterial endosymbiosis in the earliest lineages of terrestrial Fungi.</title>
        <authorList>
            <consortium name="DOE Joint Genome Institute"/>
            <person name="Uehling J."/>
            <person name="Gryganskyi A."/>
            <person name="Hameed K."/>
            <person name="Tschaplinski T."/>
            <person name="Misztal P."/>
            <person name="Wu S."/>
            <person name="Desiro A."/>
            <person name="Vande Pol N."/>
            <person name="Du Z.-Y."/>
            <person name="Zienkiewicz A."/>
            <person name="Zienkiewicz K."/>
            <person name="Morin E."/>
            <person name="Tisserant E."/>
            <person name="Splivallo R."/>
            <person name="Hainaut M."/>
            <person name="Henrissat B."/>
            <person name="Ohm R."/>
            <person name="Kuo A."/>
            <person name="Yan J."/>
            <person name="Lipzen A."/>
            <person name="Nolan M."/>
            <person name="Labutti K."/>
            <person name="Barry K."/>
            <person name="Goldstein A."/>
            <person name="Labbe J."/>
            <person name="Schadt C."/>
            <person name="Tuskan G."/>
            <person name="Grigoriev I."/>
            <person name="Martin F."/>
            <person name="Vilgalys R."/>
            <person name="Bonito G."/>
        </authorList>
    </citation>
    <scope>NUCLEOTIDE SEQUENCE [LARGE SCALE GENOMIC DNA]</scope>
    <source>
        <strain evidence="2 3">AG-77</strain>
    </source>
</reference>
<evidence type="ECO:0000313" key="2">
    <source>
        <dbReference type="EMBL" id="OAQ26221.1"/>
    </source>
</evidence>
<feature type="region of interest" description="Disordered" evidence="1">
    <location>
        <begin position="1"/>
        <end position="32"/>
    </location>
</feature>
<protein>
    <submittedName>
        <fullName evidence="2">Uncharacterized protein</fullName>
    </submittedName>
</protein>